<dbReference type="InterPro" id="IPR001487">
    <property type="entry name" value="Bromodomain"/>
</dbReference>
<dbReference type="SUPFAM" id="SSF47370">
    <property type="entry name" value="Bromodomain"/>
    <property type="match status" value="1"/>
</dbReference>
<dbReference type="CDD" id="cd05502">
    <property type="entry name" value="Bromo_tif1_like"/>
    <property type="match status" value="1"/>
</dbReference>
<dbReference type="GO" id="GO:0005634">
    <property type="term" value="C:nucleus"/>
    <property type="evidence" value="ECO:0007669"/>
    <property type="project" value="UniProtKB-SubCell"/>
</dbReference>
<dbReference type="GO" id="GO:0000785">
    <property type="term" value="C:chromatin"/>
    <property type="evidence" value="ECO:0007669"/>
    <property type="project" value="TreeGrafter"/>
</dbReference>
<gene>
    <name evidence="13" type="primary">E2F1</name>
</gene>
<feature type="region of interest" description="Disordered" evidence="10">
    <location>
        <begin position="42"/>
        <end position="85"/>
    </location>
</feature>
<accession>A0A8C8FB99</accession>
<keyword evidence="14" id="KW-1185">Reference proteome</keyword>
<feature type="region of interest" description="Disordered" evidence="10">
    <location>
        <begin position="1"/>
        <end position="30"/>
    </location>
</feature>
<dbReference type="InterPro" id="IPR019786">
    <property type="entry name" value="Zinc_finger_PHD-type_CS"/>
</dbReference>
<feature type="domain" description="Bromo" evidence="11">
    <location>
        <begin position="484"/>
        <end position="556"/>
    </location>
</feature>
<feature type="compositionally biased region" description="Low complexity" evidence="10">
    <location>
        <begin position="255"/>
        <end position="264"/>
    </location>
</feature>
<dbReference type="PROSITE" id="PS50016">
    <property type="entry name" value="ZF_PHD_2"/>
    <property type="match status" value="1"/>
</dbReference>
<dbReference type="AlphaFoldDB" id="A0A8C8FB99"/>
<keyword evidence="6 8" id="KW-0103">Bromodomain</keyword>
<evidence type="ECO:0000256" key="7">
    <source>
        <dbReference type="ARBA" id="ARBA00023242"/>
    </source>
</evidence>
<keyword evidence="4" id="KW-0862">Zinc</keyword>
<dbReference type="Gene3D" id="1.20.920.10">
    <property type="entry name" value="Bromodomain-like"/>
    <property type="match status" value="1"/>
</dbReference>
<proteinExistence type="predicted"/>
<dbReference type="GeneTree" id="ENSGT00940000165144"/>
<dbReference type="SMART" id="SM00297">
    <property type="entry name" value="BROMO"/>
    <property type="match status" value="1"/>
</dbReference>
<keyword evidence="7" id="KW-0539">Nucleus</keyword>
<reference evidence="13" key="2">
    <citation type="submission" date="2025-09" db="UniProtKB">
        <authorList>
            <consortium name="Ensembl"/>
        </authorList>
    </citation>
    <scope>IDENTIFICATION</scope>
</reference>
<dbReference type="PANTHER" id="PTHR45915">
    <property type="entry name" value="TRANSCRIPTION INTERMEDIARY FACTOR"/>
    <property type="match status" value="1"/>
</dbReference>
<dbReference type="GO" id="GO:0008270">
    <property type="term" value="F:zinc ion binding"/>
    <property type="evidence" value="ECO:0007669"/>
    <property type="project" value="UniProtKB-KW"/>
</dbReference>
<evidence type="ECO:0000256" key="6">
    <source>
        <dbReference type="ARBA" id="ARBA00023117"/>
    </source>
</evidence>
<dbReference type="FunFam" id="3.30.40.10:FF:000123">
    <property type="entry name" value="E3 ubiquitin-protein ligase TRIM33"/>
    <property type="match status" value="1"/>
</dbReference>
<evidence type="ECO:0000259" key="11">
    <source>
        <dbReference type="PROSITE" id="PS50014"/>
    </source>
</evidence>
<dbReference type="InterPro" id="IPR036427">
    <property type="entry name" value="Bromodomain-like_sf"/>
</dbReference>
<dbReference type="InterPro" id="IPR011011">
    <property type="entry name" value="Znf_FYVE_PHD"/>
</dbReference>
<feature type="domain" description="PHD-type" evidence="12">
    <location>
        <begin position="394"/>
        <end position="441"/>
    </location>
</feature>
<evidence type="ECO:0000313" key="14">
    <source>
        <dbReference type="Proteomes" id="UP000694402"/>
    </source>
</evidence>
<evidence type="ECO:0000256" key="3">
    <source>
        <dbReference type="ARBA" id="ARBA00022771"/>
    </source>
</evidence>
<dbReference type="Ensembl" id="ENSOTST00005034968.2">
    <property type="protein sequence ID" value="ENSOTSP00005032285.1"/>
    <property type="gene ID" value="ENSOTSG00005015182.2"/>
</dbReference>
<feature type="compositionally biased region" description="Polar residues" evidence="10">
    <location>
        <begin position="47"/>
        <end position="83"/>
    </location>
</feature>
<evidence type="ECO:0000256" key="1">
    <source>
        <dbReference type="ARBA" id="ARBA00004123"/>
    </source>
</evidence>
<evidence type="ECO:0000256" key="8">
    <source>
        <dbReference type="PROSITE-ProRule" id="PRU00035"/>
    </source>
</evidence>
<evidence type="ECO:0000256" key="2">
    <source>
        <dbReference type="ARBA" id="ARBA00022723"/>
    </source>
</evidence>
<dbReference type="Proteomes" id="UP000694402">
    <property type="component" value="Unassembled WGS sequence"/>
</dbReference>
<evidence type="ECO:0008006" key="15">
    <source>
        <dbReference type="Google" id="ProtNLM"/>
    </source>
</evidence>
<dbReference type="PANTHER" id="PTHR45915:SF7">
    <property type="entry name" value="TRIPARTITE MOTIF-CONTAINING PROTEIN 66"/>
    <property type="match status" value="1"/>
</dbReference>
<name>A0A8C8FB99_ONCTS</name>
<feature type="compositionally biased region" description="Polar residues" evidence="10">
    <location>
        <begin position="235"/>
        <end position="248"/>
    </location>
</feature>
<dbReference type="InterPro" id="IPR001965">
    <property type="entry name" value="Znf_PHD"/>
</dbReference>
<feature type="compositionally biased region" description="Polar residues" evidence="10">
    <location>
        <begin position="1"/>
        <end position="14"/>
    </location>
</feature>
<evidence type="ECO:0000313" key="13">
    <source>
        <dbReference type="Ensembl" id="ENSOTSP00005032285.1"/>
    </source>
</evidence>
<organism evidence="13 14">
    <name type="scientific">Oncorhynchus tshawytscha</name>
    <name type="common">Chinook salmon</name>
    <name type="synonym">Salmo tshawytscha</name>
    <dbReference type="NCBI Taxonomy" id="74940"/>
    <lineage>
        <taxon>Eukaryota</taxon>
        <taxon>Metazoa</taxon>
        <taxon>Chordata</taxon>
        <taxon>Craniata</taxon>
        <taxon>Vertebrata</taxon>
        <taxon>Euteleostomi</taxon>
        <taxon>Actinopterygii</taxon>
        <taxon>Neopterygii</taxon>
        <taxon>Teleostei</taxon>
        <taxon>Protacanthopterygii</taxon>
        <taxon>Salmoniformes</taxon>
        <taxon>Salmonidae</taxon>
        <taxon>Salmoninae</taxon>
        <taxon>Oncorhynchus</taxon>
    </lineage>
</organism>
<evidence type="ECO:0000256" key="10">
    <source>
        <dbReference type="SAM" id="MobiDB-lite"/>
    </source>
</evidence>
<protein>
    <recommendedName>
        <fullName evidence="15">Tripartite motif-containing protein 66-like</fullName>
    </recommendedName>
</protein>
<dbReference type="Pfam" id="PF00439">
    <property type="entry name" value="Bromodomain"/>
    <property type="match status" value="1"/>
</dbReference>
<evidence type="ECO:0000259" key="12">
    <source>
        <dbReference type="PROSITE" id="PS50016"/>
    </source>
</evidence>
<dbReference type="InterPro" id="IPR013083">
    <property type="entry name" value="Znf_RING/FYVE/PHD"/>
</dbReference>
<evidence type="ECO:0000256" key="4">
    <source>
        <dbReference type="ARBA" id="ARBA00022833"/>
    </source>
</evidence>
<dbReference type="PROSITE" id="PS50014">
    <property type="entry name" value="BROMODOMAIN_2"/>
    <property type="match status" value="1"/>
</dbReference>
<evidence type="ECO:0000256" key="9">
    <source>
        <dbReference type="PROSITE-ProRule" id="PRU00146"/>
    </source>
</evidence>
<dbReference type="Pfam" id="PF00628">
    <property type="entry name" value="PHD"/>
    <property type="match status" value="1"/>
</dbReference>
<dbReference type="InterPro" id="IPR019787">
    <property type="entry name" value="Znf_PHD-finger"/>
</dbReference>
<feature type="region of interest" description="Disordered" evidence="10">
    <location>
        <begin position="232"/>
        <end position="322"/>
    </location>
</feature>
<reference evidence="13" key="1">
    <citation type="submission" date="2025-08" db="UniProtKB">
        <authorList>
            <consortium name="Ensembl"/>
        </authorList>
    </citation>
    <scope>IDENTIFICATION</scope>
</reference>
<dbReference type="SMART" id="SM00249">
    <property type="entry name" value="PHD"/>
    <property type="match status" value="1"/>
</dbReference>
<keyword evidence="2" id="KW-0479">Metal-binding</keyword>
<sequence length="614" mass="67677">MTNSLSTTQGSSSLAMAAAARRRHGNMPQRRATLLPRGFQRSMAKRVTSTATERQPTGKTETTGPNLVTTAGAPRQTTQQPGTIQPCGIEMGPGWTFICKAKMSPSSPQQRRNHPDTTIAPLTVCQTEPDIQSSHVWVHSGKNREADGNNRTIAASLERIRIHPESQRILGSTCVATVRLERLRIKLDPGQSVALSMVPPLVSLVSLLRQPHSELLTDHAAAPLPAVITPEEHVQQTGSSLDFQQSSANREESSGSEPGASGMEPTQIQGPLWTEPPHLQERPALPSPPIGQAPESDLVLDLESESESELVPDLKSGSDSLEIESDLKPKSVLNLPMELDPKLESETKLESDWEPADGENSEGGHVGQCAPIDGSIVSQEQPENEKGAAGMESEDFCAVCFNGGDLLCCDGCPKVYHLSCHIPPLRSSPLGDWVCTLCRSDQEPGVGYDCETIHPSTDHQGAGTPYTLSSLDQRRCEKLTLLLSSHVLSAPFQEPVSPLARHYYQIIKRPMDLSVIRRKLDQRNTLHYFTAQQFVDDVLLMFRNCATFNYPDSEVANAGRNLEVFFLSKLREVFPSQAFPTLTQDRAKRNSLAWLNRKRRDYHRKKKRGHFLDF</sequence>
<dbReference type="PROSITE" id="PS01359">
    <property type="entry name" value="ZF_PHD_1"/>
    <property type="match status" value="1"/>
</dbReference>
<dbReference type="SUPFAM" id="SSF57903">
    <property type="entry name" value="FYVE/PHD zinc finger"/>
    <property type="match status" value="1"/>
</dbReference>
<evidence type="ECO:0000256" key="5">
    <source>
        <dbReference type="ARBA" id="ARBA00023054"/>
    </source>
</evidence>
<feature type="region of interest" description="Disordered" evidence="10">
    <location>
        <begin position="343"/>
        <end position="365"/>
    </location>
</feature>
<feature type="compositionally biased region" description="Acidic residues" evidence="10">
    <location>
        <begin position="298"/>
        <end position="310"/>
    </location>
</feature>
<dbReference type="Gene3D" id="3.30.40.10">
    <property type="entry name" value="Zinc/RING finger domain, C3HC4 (zinc finger)"/>
    <property type="match status" value="1"/>
</dbReference>
<keyword evidence="5" id="KW-0175">Coiled coil</keyword>
<keyword evidence="3 9" id="KW-0863">Zinc-finger</keyword>
<comment type="subcellular location">
    <subcellularLocation>
        <location evidence="1">Nucleus</location>
    </subcellularLocation>
</comment>